<feature type="region of interest" description="Disordered" evidence="7">
    <location>
        <begin position="617"/>
        <end position="805"/>
    </location>
</feature>
<accession>A0A835A7D4</accession>
<dbReference type="PROSITE" id="PS00107">
    <property type="entry name" value="PROTEIN_KINASE_ATP"/>
    <property type="match status" value="1"/>
</dbReference>
<feature type="compositionally biased region" description="Polar residues" evidence="7">
    <location>
        <begin position="35"/>
        <end position="53"/>
    </location>
</feature>
<evidence type="ECO:0000256" key="7">
    <source>
        <dbReference type="SAM" id="MobiDB-lite"/>
    </source>
</evidence>
<dbReference type="OrthoDB" id="9332038at2759"/>
<evidence type="ECO:0000256" key="1">
    <source>
        <dbReference type="ARBA" id="ARBA00022527"/>
    </source>
</evidence>
<keyword evidence="4" id="KW-0418">Kinase</keyword>
<comment type="caution">
    <text evidence="9">The sequence shown here is derived from an EMBL/GenBank/DDBJ whole genome shotgun (WGS) entry which is preliminary data.</text>
</comment>
<keyword evidence="2" id="KW-0808">Transferase</keyword>
<dbReference type="InterPro" id="IPR008271">
    <property type="entry name" value="Ser/Thr_kinase_AS"/>
</dbReference>
<feature type="domain" description="Protein kinase" evidence="8">
    <location>
        <begin position="132"/>
        <end position="470"/>
    </location>
</feature>
<feature type="compositionally biased region" description="Polar residues" evidence="7">
    <location>
        <begin position="617"/>
        <end position="635"/>
    </location>
</feature>
<feature type="binding site" evidence="6">
    <location>
        <position position="161"/>
    </location>
    <ligand>
        <name>ATP</name>
        <dbReference type="ChEBI" id="CHEBI:30616"/>
    </ligand>
</feature>
<dbReference type="EMBL" id="JACEFO010002677">
    <property type="protein sequence ID" value="KAF8651539.1"/>
    <property type="molecule type" value="Genomic_DNA"/>
</dbReference>
<feature type="region of interest" description="Disordered" evidence="7">
    <location>
        <begin position="906"/>
        <end position="929"/>
    </location>
</feature>
<feature type="compositionally biased region" description="Low complexity" evidence="7">
    <location>
        <begin position="729"/>
        <end position="746"/>
    </location>
</feature>
<evidence type="ECO:0000313" key="10">
    <source>
        <dbReference type="Proteomes" id="UP000636709"/>
    </source>
</evidence>
<dbReference type="GO" id="GO:0005524">
    <property type="term" value="F:ATP binding"/>
    <property type="evidence" value="ECO:0007669"/>
    <property type="project" value="UniProtKB-UniRule"/>
</dbReference>
<feature type="region of interest" description="Disordered" evidence="7">
    <location>
        <begin position="1"/>
        <end position="21"/>
    </location>
</feature>
<dbReference type="SUPFAM" id="SSF56112">
    <property type="entry name" value="Protein kinase-like (PK-like)"/>
    <property type="match status" value="1"/>
</dbReference>
<keyword evidence="5 6" id="KW-0067">ATP-binding</keyword>
<dbReference type="Gene3D" id="1.10.510.10">
    <property type="entry name" value="Transferase(Phosphotransferase) domain 1"/>
    <property type="match status" value="1"/>
</dbReference>
<keyword evidence="1" id="KW-0723">Serine/threonine-protein kinase</keyword>
<feature type="region of interest" description="Disordered" evidence="7">
    <location>
        <begin position="830"/>
        <end position="864"/>
    </location>
</feature>
<evidence type="ECO:0000256" key="2">
    <source>
        <dbReference type="ARBA" id="ARBA00022679"/>
    </source>
</evidence>
<dbReference type="AlphaFoldDB" id="A0A835A7D4"/>
<evidence type="ECO:0000256" key="4">
    <source>
        <dbReference type="ARBA" id="ARBA00022777"/>
    </source>
</evidence>
<evidence type="ECO:0000256" key="6">
    <source>
        <dbReference type="PROSITE-ProRule" id="PRU10141"/>
    </source>
</evidence>
<dbReference type="SMART" id="SM00220">
    <property type="entry name" value="S_TKc"/>
    <property type="match status" value="1"/>
</dbReference>
<dbReference type="InterPro" id="IPR000719">
    <property type="entry name" value="Prot_kinase_dom"/>
</dbReference>
<feature type="region of interest" description="Disordered" evidence="7">
    <location>
        <begin position="33"/>
        <end position="53"/>
    </location>
</feature>
<dbReference type="PANTHER" id="PTHR24058:SF105">
    <property type="entry name" value="OS04G0602800 PROTEIN"/>
    <property type="match status" value="1"/>
</dbReference>
<dbReference type="InterPro" id="IPR017441">
    <property type="entry name" value="Protein_kinase_ATP_BS"/>
</dbReference>
<organism evidence="9 10">
    <name type="scientific">Digitaria exilis</name>
    <dbReference type="NCBI Taxonomy" id="1010633"/>
    <lineage>
        <taxon>Eukaryota</taxon>
        <taxon>Viridiplantae</taxon>
        <taxon>Streptophyta</taxon>
        <taxon>Embryophyta</taxon>
        <taxon>Tracheophyta</taxon>
        <taxon>Spermatophyta</taxon>
        <taxon>Magnoliopsida</taxon>
        <taxon>Liliopsida</taxon>
        <taxon>Poales</taxon>
        <taxon>Poaceae</taxon>
        <taxon>PACMAD clade</taxon>
        <taxon>Panicoideae</taxon>
        <taxon>Panicodae</taxon>
        <taxon>Paniceae</taxon>
        <taxon>Anthephorinae</taxon>
        <taxon>Digitaria</taxon>
    </lineage>
</organism>
<dbReference type="Gene3D" id="3.30.200.20">
    <property type="entry name" value="Phosphorylase Kinase, domain 1"/>
    <property type="match status" value="1"/>
</dbReference>
<keyword evidence="3 6" id="KW-0547">Nucleotide-binding</keyword>
<dbReference type="GO" id="GO:0004713">
    <property type="term" value="F:protein tyrosine kinase activity"/>
    <property type="evidence" value="ECO:0007669"/>
    <property type="project" value="TreeGrafter"/>
</dbReference>
<dbReference type="PANTHER" id="PTHR24058">
    <property type="entry name" value="DUAL SPECIFICITY PROTEIN KINASE"/>
    <property type="match status" value="1"/>
</dbReference>
<evidence type="ECO:0000256" key="3">
    <source>
        <dbReference type="ARBA" id="ARBA00022741"/>
    </source>
</evidence>
<dbReference type="GO" id="GO:0005737">
    <property type="term" value="C:cytoplasm"/>
    <property type="evidence" value="ECO:0007669"/>
    <property type="project" value="TreeGrafter"/>
</dbReference>
<dbReference type="GO" id="GO:0004674">
    <property type="term" value="F:protein serine/threonine kinase activity"/>
    <property type="evidence" value="ECO:0007669"/>
    <property type="project" value="UniProtKB-KW"/>
</dbReference>
<evidence type="ECO:0000259" key="8">
    <source>
        <dbReference type="PROSITE" id="PS50011"/>
    </source>
</evidence>
<dbReference type="PROSITE" id="PS00108">
    <property type="entry name" value="PROTEIN_KINASE_ST"/>
    <property type="match status" value="1"/>
</dbReference>
<protein>
    <recommendedName>
        <fullName evidence="8">Protein kinase domain-containing protein</fullName>
    </recommendedName>
</protein>
<dbReference type="Pfam" id="PF00069">
    <property type="entry name" value="Pkinase"/>
    <property type="match status" value="1"/>
</dbReference>
<feature type="compositionally biased region" description="Low complexity" evidence="7">
    <location>
        <begin position="769"/>
        <end position="790"/>
    </location>
</feature>
<evidence type="ECO:0000256" key="5">
    <source>
        <dbReference type="ARBA" id="ARBA00022840"/>
    </source>
</evidence>
<dbReference type="PROSITE" id="PS50011">
    <property type="entry name" value="PROTEIN_KINASE_DOM"/>
    <property type="match status" value="1"/>
</dbReference>
<name>A0A835A7D4_9POAL</name>
<proteinExistence type="predicted"/>
<feature type="compositionally biased region" description="Polar residues" evidence="7">
    <location>
        <begin position="700"/>
        <end position="723"/>
    </location>
</feature>
<feature type="compositionally biased region" description="Polar residues" evidence="7">
    <location>
        <begin position="747"/>
        <end position="756"/>
    </location>
</feature>
<dbReference type="Proteomes" id="UP000636709">
    <property type="component" value="Unassembled WGS sequence"/>
</dbReference>
<dbReference type="InterPro" id="IPR011009">
    <property type="entry name" value="Kinase-like_dom_sf"/>
</dbReference>
<evidence type="ECO:0000313" key="9">
    <source>
        <dbReference type="EMBL" id="KAF8651539.1"/>
    </source>
</evidence>
<sequence>MEESGGSSGRQEDAAPPWAPGEATVFRRFAAATASGRSTEATPSASGNGAASRISSLHGVRRKSFAARLTSGIIQTYQQCDPKFKYTDDHNPKRYLTSPSIPAHNDGLDNANWDLILYVNLELVNKMSNRRFIVKEMLGQGTFGQVVKCWDTETNDYVAVKVIKNQPAFYHQAIMEVSLLRTLNQKFDPDDQHNIVRMLDYLSFQNHLCIAFEMLGQNLYELLKRNQLRGLKVKYVQAFSKQILEAMVVMRDAGIIHCDLKPENILLAPSVTTAAAVKVIDFGSACLEGKTVYSYIQSRYYRSPEVLLGYPYTTAIDMWSFGCIVAELFIGLPLFPGASEYDVLQRMMTILGGQPPDDLLREAKNTGRFFKHVGNIFPGSETPDGIASAYRILSEDEIEARESKRPKVGKWYFPSLKLDRLICTYPWNKSELTETEKTDRLALVDFLKGLLEFDPNKRWSPLQALYHPFITGQPFMRPYEPVPETARIPVTRAAAIDHNPGGGHWLHSGLSPQVGSVNRCQPLNNAYPPRMPFSYGSSYGSFGSHGSYTGNAGFANSYGSIGDANTMNMYYSPLGSSGFTQIGSSPDIRLRPRVPHDRGIRLSPGSLGPMSLGASPSQFTPPNYQMQIPPNSTGKHVSGSPASGGIHGSPLGKAAAAGPYNMRRNFPMPPHDYASQHGQGRYGDGVSFSHSDGYVRGHTGHSQNAGPSSGHSSWRPQIVSRSGFSLEASSSHGPPHVHHSQGPSHSFDFSPNTSAPSALDPADWDPNYSDESLLQEDSSLSADLSSSLHLGDAPHQPSGSTRSANFQGHVFATSNPVSTNQRDKVFHASYQGGSSHSSVPINYGGYNPPPSYPQQNLRPRHGQPIQQQRYHQTTSGPMRPTGNHHSGQPVWSSTYGMGDGVPWGGTGGHSFTTSGLPSSVGRKDYGSIF</sequence>
<keyword evidence="10" id="KW-1185">Reference proteome</keyword>
<reference evidence="9" key="1">
    <citation type="submission" date="2020-07" db="EMBL/GenBank/DDBJ databases">
        <title>Genome sequence and genetic diversity analysis of an under-domesticated orphan crop, white fonio (Digitaria exilis).</title>
        <authorList>
            <person name="Bennetzen J.L."/>
            <person name="Chen S."/>
            <person name="Ma X."/>
            <person name="Wang X."/>
            <person name="Yssel A.E.J."/>
            <person name="Chaluvadi S.R."/>
            <person name="Johnson M."/>
            <person name="Gangashetty P."/>
            <person name="Hamidou F."/>
            <person name="Sanogo M.D."/>
            <person name="Zwaenepoel A."/>
            <person name="Wallace J."/>
            <person name="Van De Peer Y."/>
            <person name="Van Deynze A."/>
        </authorList>
    </citation>
    <scope>NUCLEOTIDE SEQUENCE</scope>
    <source>
        <tissue evidence="9">Leaves</tissue>
    </source>
</reference>
<gene>
    <name evidence="9" type="ORF">HU200_063360</name>
</gene>
<dbReference type="InterPro" id="IPR050494">
    <property type="entry name" value="Ser_Thr_dual-spec_kinase"/>
</dbReference>